<feature type="domain" description="Peptidase S54 rhomboid" evidence="6">
    <location>
        <begin position="44"/>
        <end position="189"/>
    </location>
</feature>
<proteinExistence type="predicted"/>
<dbReference type="GO" id="GO:0016020">
    <property type="term" value="C:membrane"/>
    <property type="evidence" value="ECO:0007669"/>
    <property type="project" value="UniProtKB-SubCell"/>
</dbReference>
<feature type="transmembrane region" description="Helical" evidence="5">
    <location>
        <begin position="54"/>
        <end position="76"/>
    </location>
</feature>
<organism evidence="7 8">
    <name type="scientific">Thiohalomonas denitrificans</name>
    <dbReference type="NCBI Taxonomy" id="415747"/>
    <lineage>
        <taxon>Bacteria</taxon>
        <taxon>Pseudomonadati</taxon>
        <taxon>Pseudomonadota</taxon>
        <taxon>Gammaproteobacteria</taxon>
        <taxon>Thiohalomonadales</taxon>
        <taxon>Thiohalomonadaceae</taxon>
        <taxon>Thiohalomonas</taxon>
    </lineage>
</organism>
<keyword evidence="2 5" id="KW-0812">Transmembrane</keyword>
<keyword evidence="3 5" id="KW-1133">Transmembrane helix</keyword>
<feature type="transmembrane region" description="Helical" evidence="5">
    <location>
        <begin position="83"/>
        <end position="103"/>
    </location>
</feature>
<dbReference type="EMBL" id="FMWD01000009">
    <property type="protein sequence ID" value="SCZ64878.1"/>
    <property type="molecule type" value="Genomic_DNA"/>
</dbReference>
<accession>A0A1G5QTH6</accession>
<dbReference type="InterPro" id="IPR023826">
    <property type="entry name" value="Rhom-like_SP_proteobac"/>
</dbReference>
<protein>
    <submittedName>
        <fullName evidence="7">Rhomboid family GlyGly-CTERM serine protease</fullName>
    </submittedName>
</protein>
<feature type="transmembrane region" description="Helical" evidence="5">
    <location>
        <begin position="136"/>
        <end position="154"/>
    </location>
</feature>
<evidence type="ECO:0000256" key="5">
    <source>
        <dbReference type="SAM" id="Phobius"/>
    </source>
</evidence>
<evidence type="ECO:0000313" key="8">
    <source>
        <dbReference type="Proteomes" id="UP000199648"/>
    </source>
</evidence>
<sequence>MPLTSHKPGWFGWLLPAVPLLLFLLPQLTGSDLWLYRREAVLEGEWWRLLSAHFAHLGWPHLLLNSVGVVIAWRLFEPWWRPAIWFTALLWCSFATGLALLWLSPDLAWYGGFSGVLHGLFVFGAAMALIEDHDGLAGFVLLLLAAKVLWEQWFGGADALTAQLIGAAVVVDAHFYGALAGLLPVPFMHRRAT</sequence>
<keyword evidence="8" id="KW-1185">Reference proteome</keyword>
<dbReference type="OrthoDB" id="196054at2"/>
<dbReference type="SUPFAM" id="SSF144091">
    <property type="entry name" value="Rhomboid-like"/>
    <property type="match status" value="1"/>
</dbReference>
<evidence type="ECO:0000256" key="2">
    <source>
        <dbReference type="ARBA" id="ARBA00022692"/>
    </source>
</evidence>
<evidence type="ECO:0000313" key="7">
    <source>
        <dbReference type="EMBL" id="SCZ64878.1"/>
    </source>
</evidence>
<reference evidence="7 8" key="1">
    <citation type="submission" date="2016-10" db="EMBL/GenBank/DDBJ databases">
        <authorList>
            <person name="de Groot N.N."/>
        </authorList>
    </citation>
    <scope>NUCLEOTIDE SEQUENCE [LARGE SCALE GENOMIC DNA]</scope>
    <source>
        <strain evidence="7 8">HLD2</strain>
    </source>
</reference>
<dbReference type="InterPro" id="IPR035952">
    <property type="entry name" value="Rhomboid-like_sf"/>
</dbReference>
<dbReference type="AlphaFoldDB" id="A0A1G5QTH6"/>
<name>A0A1G5QTH6_9GAMM</name>
<dbReference type="GO" id="GO:0004252">
    <property type="term" value="F:serine-type endopeptidase activity"/>
    <property type="evidence" value="ECO:0007669"/>
    <property type="project" value="InterPro"/>
</dbReference>
<feature type="transmembrane region" description="Helical" evidence="5">
    <location>
        <begin position="109"/>
        <end position="129"/>
    </location>
</feature>
<dbReference type="STRING" id="415747.SAMN03097708_02729"/>
<keyword evidence="7" id="KW-0645">Protease</keyword>
<comment type="subcellular location">
    <subcellularLocation>
        <location evidence="1">Membrane</location>
        <topology evidence="1">Multi-pass membrane protein</topology>
    </subcellularLocation>
</comment>
<keyword evidence="4 5" id="KW-0472">Membrane</keyword>
<evidence type="ECO:0000256" key="3">
    <source>
        <dbReference type="ARBA" id="ARBA00022989"/>
    </source>
</evidence>
<dbReference type="Pfam" id="PF01694">
    <property type="entry name" value="Rhomboid"/>
    <property type="match status" value="1"/>
</dbReference>
<evidence type="ECO:0000256" key="1">
    <source>
        <dbReference type="ARBA" id="ARBA00004141"/>
    </source>
</evidence>
<dbReference type="Gene3D" id="1.20.1540.10">
    <property type="entry name" value="Rhomboid-like"/>
    <property type="match status" value="1"/>
</dbReference>
<dbReference type="NCBIfam" id="TIGR03902">
    <property type="entry name" value="rhom_GG_sort"/>
    <property type="match status" value="1"/>
</dbReference>
<dbReference type="PANTHER" id="PTHR43066">
    <property type="entry name" value="RHOMBOID-RELATED PROTEIN"/>
    <property type="match status" value="1"/>
</dbReference>
<gene>
    <name evidence="7" type="ORF">SAMN03097708_02729</name>
</gene>
<dbReference type="Proteomes" id="UP000199648">
    <property type="component" value="Unassembled WGS sequence"/>
</dbReference>
<dbReference type="InterPro" id="IPR022764">
    <property type="entry name" value="Peptidase_S54_rhomboid_dom"/>
</dbReference>
<dbReference type="GO" id="GO:0006508">
    <property type="term" value="P:proteolysis"/>
    <property type="evidence" value="ECO:0007669"/>
    <property type="project" value="UniProtKB-KW"/>
</dbReference>
<evidence type="ECO:0000256" key="4">
    <source>
        <dbReference type="ARBA" id="ARBA00023136"/>
    </source>
</evidence>
<feature type="transmembrane region" description="Helical" evidence="5">
    <location>
        <begin position="160"/>
        <end position="183"/>
    </location>
</feature>
<evidence type="ECO:0000259" key="6">
    <source>
        <dbReference type="Pfam" id="PF01694"/>
    </source>
</evidence>
<keyword evidence="7" id="KW-0378">Hydrolase</keyword>